<dbReference type="EMBL" id="KV722402">
    <property type="protein sequence ID" value="OCH90532.1"/>
    <property type="molecule type" value="Genomic_DNA"/>
</dbReference>
<dbReference type="OrthoDB" id="7464126at2759"/>
<dbReference type="SUPFAM" id="SSF52540">
    <property type="entry name" value="P-loop containing nucleoside triphosphate hydrolases"/>
    <property type="match status" value="1"/>
</dbReference>
<protein>
    <recommendedName>
        <fullName evidence="3">NACHT domain-containing protein</fullName>
    </recommendedName>
</protein>
<feature type="domain" description="NACHT" evidence="3">
    <location>
        <begin position="50"/>
        <end position="201"/>
    </location>
</feature>
<dbReference type="Gene3D" id="1.25.40.20">
    <property type="entry name" value="Ankyrin repeat-containing domain"/>
    <property type="match status" value="1"/>
</dbReference>
<dbReference type="PANTHER" id="PTHR10039:SF16">
    <property type="entry name" value="GPI INOSITOL-DEACYLASE"/>
    <property type="match status" value="1"/>
</dbReference>
<dbReference type="PANTHER" id="PTHR10039">
    <property type="entry name" value="AMELOGENIN"/>
    <property type="match status" value="1"/>
</dbReference>
<dbReference type="SUPFAM" id="SSF48403">
    <property type="entry name" value="Ankyrin repeat"/>
    <property type="match status" value="1"/>
</dbReference>
<sequence length="568" mass="64598">MISIGSEMRRWLSPPDPSTNHNAASKSHREGTAKWFIEGEAFKEWKTTGSLLWIHGKPGSGKSILCSRIIEDVERMCKTQWDTILAYFYCDFQDPDKQNIRGLLSSLLVHFSTHSDHCAKIFSRLYSEYNDGSRQPSDAALTKCLKDMLSAQGATYIIIDALDECPISPGIPSQREQILQLIKELVELHLSDLHICITSRPEPDIQRILEPLTDRHISLHVESGQEEDIALYVRSTMNSDNSFKRWNEAHKVLTIKTLSEKADGMFRWVFCQLELLRRCIPATVQRTLNSLPKSLDETYQRMLEHIDESNWECAHRILQCLAVSARPLLIGEIAEVLAVDFDDATIPRLKDEWRSQDPITHILSICSTLVTVDMDAGEVRFAHFSVQEYLTSERLASEEKNSIKRFYVHDELAHVVLVQACLSTLLQLDGDTVQNTVWSYPLACYAAEHWVHHAQFKDVSSHIQDAMQLLFHPAEKHVAAWIWIYDMDGSYSTYWFYGNGRAHTAASKPAATPLYYAAQCGFTHLTRHLLVIHNQDANTEGAKYGTALQAASFGGHLKVVQFLVEARR</sequence>
<gene>
    <name evidence="4" type="ORF">OBBRIDRAFT_592935</name>
</gene>
<dbReference type="InterPro" id="IPR056884">
    <property type="entry name" value="NPHP3-like_N"/>
</dbReference>
<dbReference type="Pfam" id="PF24883">
    <property type="entry name" value="NPHP3_N"/>
    <property type="match status" value="1"/>
</dbReference>
<organism evidence="4 5">
    <name type="scientific">Obba rivulosa</name>
    <dbReference type="NCBI Taxonomy" id="1052685"/>
    <lineage>
        <taxon>Eukaryota</taxon>
        <taxon>Fungi</taxon>
        <taxon>Dikarya</taxon>
        <taxon>Basidiomycota</taxon>
        <taxon>Agaricomycotina</taxon>
        <taxon>Agaricomycetes</taxon>
        <taxon>Polyporales</taxon>
        <taxon>Gelatoporiaceae</taxon>
        <taxon>Obba</taxon>
    </lineage>
</organism>
<dbReference type="PROSITE" id="PS50837">
    <property type="entry name" value="NACHT"/>
    <property type="match status" value="1"/>
</dbReference>
<accession>A0A8E2B1L1</accession>
<dbReference type="AlphaFoldDB" id="A0A8E2B1L1"/>
<evidence type="ECO:0000256" key="1">
    <source>
        <dbReference type="ARBA" id="ARBA00022737"/>
    </source>
</evidence>
<dbReference type="Pfam" id="PF22939">
    <property type="entry name" value="WHD_GPIID"/>
    <property type="match status" value="1"/>
</dbReference>
<evidence type="ECO:0000256" key="2">
    <source>
        <dbReference type="SAM" id="MobiDB-lite"/>
    </source>
</evidence>
<dbReference type="InterPro" id="IPR027417">
    <property type="entry name" value="P-loop_NTPase"/>
</dbReference>
<reference evidence="4 5" key="1">
    <citation type="submission" date="2016-07" db="EMBL/GenBank/DDBJ databases">
        <title>Draft genome of the white-rot fungus Obba rivulosa 3A-2.</title>
        <authorList>
            <consortium name="DOE Joint Genome Institute"/>
            <person name="Miettinen O."/>
            <person name="Riley R."/>
            <person name="Acob R."/>
            <person name="Barry K."/>
            <person name="Cullen D."/>
            <person name="De Vries R."/>
            <person name="Hainaut M."/>
            <person name="Hatakka A."/>
            <person name="Henrissat B."/>
            <person name="Hilden K."/>
            <person name="Kuo R."/>
            <person name="Labutti K."/>
            <person name="Lipzen A."/>
            <person name="Makela M.R."/>
            <person name="Sandor L."/>
            <person name="Spatafora J.W."/>
            <person name="Grigoriev I.V."/>
            <person name="Hibbett D.S."/>
        </authorList>
    </citation>
    <scope>NUCLEOTIDE SEQUENCE [LARGE SCALE GENOMIC DNA]</scope>
    <source>
        <strain evidence="4 5">3A-2</strain>
    </source>
</reference>
<evidence type="ECO:0000313" key="4">
    <source>
        <dbReference type="EMBL" id="OCH90532.1"/>
    </source>
</evidence>
<dbReference type="Gene3D" id="3.40.50.300">
    <property type="entry name" value="P-loop containing nucleotide triphosphate hydrolases"/>
    <property type="match status" value="1"/>
</dbReference>
<proteinExistence type="predicted"/>
<keyword evidence="1" id="KW-0677">Repeat</keyword>
<keyword evidence="5" id="KW-1185">Reference proteome</keyword>
<name>A0A8E2B1L1_9APHY</name>
<dbReference type="InterPro" id="IPR036770">
    <property type="entry name" value="Ankyrin_rpt-contain_sf"/>
</dbReference>
<feature type="region of interest" description="Disordered" evidence="2">
    <location>
        <begin position="1"/>
        <end position="27"/>
    </location>
</feature>
<evidence type="ECO:0000313" key="5">
    <source>
        <dbReference type="Proteomes" id="UP000250043"/>
    </source>
</evidence>
<dbReference type="Proteomes" id="UP000250043">
    <property type="component" value="Unassembled WGS sequence"/>
</dbReference>
<dbReference type="InterPro" id="IPR054471">
    <property type="entry name" value="GPIID_WHD"/>
</dbReference>
<dbReference type="InterPro" id="IPR007111">
    <property type="entry name" value="NACHT_NTPase"/>
</dbReference>
<evidence type="ECO:0000259" key="3">
    <source>
        <dbReference type="PROSITE" id="PS50837"/>
    </source>
</evidence>